<dbReference type="OrthoDB" id="6196966at2"/>
<dbReference type="SUPFAM" id="SSF48452">
    <property type="entry name" value="TPR-like"/>
    <property type="match status" value="1"/>
</dbReference>
<dbReference type="InterPro" id="IPR011990">
    <property type="entry name" value="TPR-like_helical_dom_sf"/>
</dbReference>
<name>A0A3E1K4Z7_9GAMM</name>
<accession>A0A3E1K4Z7</accession>
<dbReference type="RefSeq" id="WP_116651907.1">
    <property type="nucleotide sequence ID" value="NZ_QUZK01000052.1"/>
</dbReference>
<keyword evidence="2" id="KW-1185">Reference proteome</keyword>
<organism evidence="1 2">
    <name type="scientific">Wenzhouxiangella sediminis</name>
    <dbReference type="NCBI Taxonomy" id="1792836"/>
    <lineage>
        <taxon>Bacteria</taxon>
        <taxon>Pseudomonadati</taxon>
        <taxon>Pseudomonadota</taxon>
        <taxon>Gammaproteobacteria</taxon>
        <taxon>Chromatiales</taxon>
        <taxon>Wenzhouxiangellaceae</taxon>
        <taxon>Wenzhouxiangella</taxon>
    </lineage>
</organism>
<dbReference type="Proteomes" id="UP000260351">
    <property type="component" value="Unassembled WGS sequence"/>
</dbReference>
<dbReference type="AlphaFoldDB" id="A0A3E1K4Z7"/>
<dbReference type="PROSITE" id="PS51257">
    <property type="entry name" value="PROKAR_LIPOPROTEIN"/>
    <property type="match status" value="1"/>
</dbReference>
<dbReference type="Gene3D" id="1.25.40.10">
    <property type="entry name" value="Tetratricopeptide repeat domain"/>
    <property type="match status" value="1"/>
</dbReference>
<evidence type="ECO:0000313" key="1">
    <source>
        <dbReference type="EMBL" id="RFF29101.1"/>
    </source>
</evidence>
<reference evidence="1 2" key="1">
    <citation type="submission" date="2018-08" db="EMBL/GenBank/DDBJ databases">
        <title>Wenzhouxiangella salilacus sp. nov., a novel bacterium isolated from a saline lake in Xinjiang Province, China.</title>
        <authorList>
            <person name="Han S."/>
        </authorList>
    </citation>
    <scope>NUCLEOTIDE SEQUENCE [LARGE SCALE GENOMIC DNA]</scope>
    <source>
        <strain evidence="1 2">XDB06</strain>
    </source>
</reference>
<protein>
    <submittedName>
        <fullName evidence="1">Tetratricopeptide repeat protein</fullName>
    </submittedName>
</protein>
<dbReference type="EMBL" id="QUZK01000052">
    <property type="protein sequence ID" value="RFF29101.1"/>
    <property type="molecule type" value="Genomic_DNA"/>
</dbReference>
<gene>
    <name evidence="1" type="ORF">DZC52_14700</name>
</gene>
<proteinExistence type="predicted"/>
<comment type="caution">
    <text evidence="1">The sequence shown here is derived from an EMBL/GenBank/DDBJ whole genome shotgun (WGS) entry which is preliminary data.</text>
</comment>
<evidence type="ECO:0000313" key="2">
    <source>
        <dbReference type="Proteomes" id="UP000260351"/>
    </source>
</evidence>
<dbReference type="Pfam" id="PF14559">
    <property type="entry name" value="TPR_19"/>
    <property type="match status" value="1"/>
</dbReference>
<sequence>MKAGITRFPIFGLTILAVLLLAACAPWQPTLDDPEIAEQVRAPEGGGEPRGLQVYPLRNPAVRELEKAAEAARSEGDFDRAESLLERALRIEDRDPELLQRMAELQLSRGRWEQAESYAMRSWELGPQVGDICRRNWRTMALARERDGDVIKAAQARERVEICPVEPPERY</sequence>